<feature type="region of interest" description="Disordered" evidence="1">
    <location>
        <begin position="1"/>
        <end position="48"/>
    </location>
</feature>
<gene>
    <name evidence="2" type="ORF">ATY40_BA7504841</name>
</gene>
<evidence type="ECO:0000313" key="3">
    <source>
        <dbReference type="Proteomes" id="UP000094565"/>
    </source>
</evidence>
<proteinExistence type="predicted"/>
<name>A0A1B2JI79_PICPA</name>
<evidence type="ECO:0000256" key="1">
    <source>
        <dbReference type="SAM" id="MobiDB-lite"/>
    </source>
</evidence>
<dbReference type="OrthoDB" id="3981028at2759"/>
<organism evidence="2 3">
    <name type="scientific">Komagataella pastoris</name>
    <name type="common">Yeast</name>
    <name type="synonym">Pichia pastoris</name>
    <dbReference type="NCBI Taxonomy" id="4922"/>
    <lineage>
        <taxon>Eukaryota</taxon>
        <taxon>Fungi</taxon>
        <taxon>Dikarya</taxon>
        <taxon>Ascomycota</taxon>
        <taxon>Saccharomycotina</taxon>
        <taxon>Pichiomycetes</taxon>
        <taxon>Pichiales</taxon>
        <taxon>Pichiaceae</taxon>
        <taxon>Komagataella</taxon>
    </lineage>
</organism>
<dbReference type="AlphaFoldDB" id="A0A1B2JI79"/>
<feature type="compositionally biased region" description="Polar residues" evidence="1">
    <location>
        <begin position="1"/>
        <end position="22"/>
    </location>
</feature>
<dbReference type="EMBL" id="CP014587">
    <property type="protein sequence ID" value="ANZ77565.1"/>
    <property type="molecule type" value="Genomic_DNA"/>
</dbReference>
<feature type="compositionally biased region" description="Polar residues" evidence="1">
    <location>
        <begin position="37"/>
        <end position="47"/>
    </location>
</feature>
<reference evidence="2 3" key="1">
    <citation type="submission" date="2016-02" db="EMBL/GenBank/DDBJ databases">
        <title>Comparative genomic and transcriptomic foundation for Pichia pastoris.</title>
        <authorList>
            <person name="Love K.R."/>
            <person name="Shah K.A."/>
            <person name="Whittaker C.A."/>
            <person name="Wu J."/>
            <person name="Bartlett M.C."/>
            <person name="Ma D."/>
            <person name="Leeson R.L."/>
            <person name="Priest M."/>
            <person name="Young S.K."/>
            <person name="Love J.C."/>
        </authorList>
    </citation>
    <scope>NUCLEOTIDE SEQUENCE [LARGE SCALE GENOMIC DNA]</scope>
    <source>
        <strain evidence="2 3">ATCC 28485</strain>
    </source>
</reference>
<sequence>MSQVAYTGNQGITKVSPSSRVSSYGPVKAQAFPQDPPSNSTVANNPSDLGPELLQNRLNNNYQLAIRQYLNKNFAKSWTLVKSLISQLDLNDIHVIGSPEMSAEEATQDELVSNIYKLYLSLIDLLLKEDQFSVGNALYEEIHTIFQDGVVFRQIVQVYNHNYHLIDPELALMCFIIELSNKFPLVSLDEQMETYLLKNDVFTQPFHINQLPGPMDASMSVQDRRLLSLERVVEFYLVHVLSQMNQIPRAKELIARIFSSDAQRVLRYSSLLDEHLQKVKEAEQLREKELLDRERNHKHFRKDFFSKKTGNDSARQTRQVSRPMGPKSQDDKKLQKPSSTPRQVSLLDKLKGILFPPQSVSNTSQVHWILQMQRFIRPLVASCFIISLLLFMQKLSTSKSNLTGQLNRLRVSLWALLAKILDTFRMAFKISYI</sequence>
<accession>A0A1B2JI79</accession>
<keyword evidence="3" id="KW-1185">Reference proteome</keyword>
<evidence type="ECO:0000313" key="2">
    <source>
        <dbReference type="EMBL" id="ANZ77565.1"/>
    </source>
</evidence>
<feature type="region of interest" description="Disordered" evidence="1">
    <location>
        <begin position="301"/>
        <end position="341"/>
    </location>
</feature>
<dbReference type="Proteomes" id="UP000094565">
    <property type="component" value="Chromosome 4"/>
</dbReference>
<feature type="compositionally biased region" description="Polar residues" evidence="1">
    <location>
        <begin position="311"/>
        <end position="320"/>
    </location>
</feature>
<protein>
    <submittedName>
        <fullName evidence="2">BA75_04841T0</fullName>
    </submittedName>
</protein>